<dbReference type="Pfam" id="PF09669">
    <property type="entry name" value="Phage_pRha"/>
    <property type="match status" value="1"/>
</dbReference>
<gene>
    <name evidence="1" type="ORF">HAQ05_20990</name>
</gene>
<name>A0ABR7Z6K0_9PSED</name>
<protein>
    <recommendedName>
        <fullName evidence="3">DNA-binding protein</fullName>
    </recommendedName>
</protein>
<accession>A0ABR7Z6K0</accession>
<evidence type="ECO:0000313" key="2">
    <source>
        <dbReference type="Proteomes" id="UP000805841"/>
    </source>
</evidence>
<reference evidence="1 2" key="1">
    <citation type="journal article" date="2020" name="Insects">
        <title>Bacteria Belonging to Pseudomonas typographi sp. nov. from the Bark Beetle Ips typographus Have Genomic Potential to Aid in the Host Ecology.</title>
        <authorList>
            <person name="Peral-Aranega E."/>
            <person name="Saati-Santamaria Z."/>
            <person name="Kolarik M."/>
            <person name="Rivas R."/>
            <person name="Garcia-Fraile P."/>
        </authorList>
    </citation>
    <scope>NUCLEOTIDE SEQUENCE [LARGE SCALE GENOMIC DNA]</scope>
    <source>
        <strain evidence="1 2">CA3A</strain>
    </source>
</reference>
<organism evidence="1 2">
    <name type="scientific">Pseudomonas typographi</name>
    <dbReference type="NCBI Taxonomy" id="2715964"/>
    <lineage>
        <taxon>Bacteria</taxon>
        <taxon>Pseudomonadati</taxon>
        <taxon>Pseudomonadota</taxon>
        <taxon>Gammaproteobacteria</taxon>
        <taxon>Pseudomonadales</taxon>
        <taxon>Pseudomonadaceae</taxon>
        <taxon>Pseudomonas</taxon>
    </lineage>
</organism>
<dbReference type="EMBL" id="JAAOCA010000030">
    <property type="protein sequence ID" value="MBD1601159.1"/>
    <property type="molecule type" value="Genomic_DNA"/>
</dbReference>
<dbReference type="InterPro" id="IPR014054">
    <property type="entry name" value="Phage_regulatory_Rha"/>
</dbReference>
<evidence type="ECO:0000313" key="1">
    <source>
        <dbReference type="EMBL" id="MBD1601159.1"/>
    </source>
</evidence>
<dbReference type="Proteomes" id="UP000805841">
    <property type="component" value="Unassembled WGS sequence"/>
</dbReference>
<evidence type="ECO:0008006" key="3">
    <source>
        <dbReference type="Google" id="ProtNLM"/>
    </source>
</evidence>
<sequence>MNLIANTATMTSLEIADLVGKRHDNVKRTIETLIQRRVITSPQIEEKPTGGRPTAEYVFTGDTGKRDSLVVVAQLSPEFTGALVDRWQTLESRVGRPQSMAEQLLASAQVLVGIEQEQLRQQLALERVESRMEVVEELRFLSARPSGFESITHVRERINKRHGLPGWLIDLVMRDLPRSPLPFAMVKSDHAEERAQPYAIWPTAGVTRLFDEFVRECTRVTAERATHPEIAQRFKIRPEAV</sequence>
<comment type="caution">
    <text evidence="1">The sequence shown here is derived from an EMBL/GenBank/DDBJ whole genome shotgun (WGS) entry which is preliminary data.</text>
</comment>
<dbReference type="RefSeq" id="WP_190424142.1">
    <property type="nucleotide sequence ID" value="NZ_JAAOCA010000030.1"/>
</dbReference>
<proteinExistence type="predicted"/>
<keyword evidence="2" id="KW-1185">Reference proteome</keyword>